<accession>A0ABQ6LN79</accession>
<evidence type="ECO:0000313" key="1">
    <source>
        <dbReference type="EMBL" id="GMG83167.1"/>
    </source>
</evidence>
<evidence type="ECO:0000313" key="2">
    <source>
        <dbReference type="Proteomes" id="UP001239909"/>
    </source>
</evidence>
<dbReference type="EMBL" id="BSYI01000016">
    <property type="protein sequence ID" value="GMG83167.1"/>
    <property type="molecule type" value="Genomic_DNA"/>
</dbReference>
<gene>
    <name evidence="1" type="ORF">LNKW23_23800</name>
</gene>
<keyword evidence="2" id="KW-1185">Reference proteome</keyword>
<dbReference type="Proteomes" id="UP001239909">
    <property type="component" value="Unassembled WGS sequence"/>
</dbReference>
<name>A0ABQ6LN79_9RHOB</name>
<comment type="caution">
    <text evidence="1">The sequence shown here is derived from an EMBL/GenBank/DDBJ whole genome shotgun (WGS) entry which is preliminary data.</text>
</comment>
<organism evidence="1 2">
    <name type="scientific">Paralimibaculum aggregatum</name>
    <dbReference type="NCBI Taxonomy" id="3036245"/>
    <lineage>
        <taxon>Bacteria</taxon>
        <taxon>Pseudomonadati</taxon>
        <taxon>Pseudomonadota</taxon>
        <taxon>Alphaproteobacteria</taxon>
        <taxon>Rhodobacterales</taxon>
        <taxon>Paracoccaceae</taxon>
        <taxon>Paralimibaculum</taxon>
    </lineage>
</organism>
<dbReference type="RefSeq" id="WP_285671967.1">
    <property type="nucleotide sequence ID" value="NZ_BSYI01000016.1"/>
</dbReference>
<protein>
    <submittedName>
        <fullName evidence="1">Uncharacterized protein</fullName>
    </submittedName>
</protein>
<proteinExistence type="predicted"/>
<reference evidence="1 2" key="1">
    <citation type="submission" date="2023-04" db="EMBL/GenBank/DDBJ databases">
        <title>Marinoamorphus aggregata gen. nov., sp. Nov., isolate from tissue of brittle star Ophioplocus japonicus.</title>
        <authorList>
            <person name="Kawano K."/>
            <person name="Sawayama S."/>
            <person name="Nakagawa S."/>
        </authorList>
    </citation>
    <scope>NUCLEOTIDE SEQUENCE [LARGE SCALE GENOMIC DNA]</scope>
    <source>
        <strain evidence="1 2">NKW23</strain>
    </source>
</reference>
<sequence length="54" mass="5656">MATAHRTPGIGAVRTTAGGRAICKTGMVRPPEPERLRRIAQELAPVIVAPEPPG</sequence>